<evidence type="ECO:0000313" key="1">
    <source>
        <dbReference type="EMBL" id="CAC5394804.1"/>
    </source>
</evidence>
<evidence type="ECO:0000313" key="2">
    <source>
        <dbReference type="Proteomes" id="UP000507470"/>
    </source>
</evidence>
<dbReference type="EMBL" id="CACVKT020005387">
    <property type="protein sequence ID" value="CAC5394804.1"/>
    <property type="molecule type" value="Genomic_DNA"/>
</dbReference>
<keyword evidence="2" id="KW-1185">Reference proteome</keyword>
<dbReference type="OrthoDB" id="6149650at2759"/>
<proteinExistence type="predicted"/>
<gene>
    <name evidence="1" type="ORF">MCOR_29521</name>
</gene>
<organism evidence="1 2">
    <name type="scientific">Mytilus coruscus</name>
    <name type="common">Sea mussel</name>
    <dbReference type="NCBI Taxonomy" id="42192"/>
    <lineage>
        <taxon>Eukaryota</taxon>
        <taxon>Metazoa</taxon>
        <taxon>Spiralia</taxon>
        <taxon>Lophotrochozoa</taxon>
        <taxon>Mollusca</taxon>
        <taxon>Bivalvia</taxon>
        <taxon>Autobranchia</taxon>
        <taxon>Pteriomorphia</taxon>
        <taxon>Mytilida</taxon>
        <taxon>Mytiloidea</taxon>
        <taxon>Mytilidae</taxon>
        <taxon>Mytilinae</taxon>
        <taxon>Mytilus</taxon>
    </lineage>
</organism>
<dbReference type="Proteomes" id="UP000507470">
    <property type="component" value="Unassembled WGS sequence"/>
</dbReference>
<dbReference type="PANTHER" id="PTHR46704:SF1">
    <property type="entry name" value="TELOMERE LENGTH REGULATION PROTEIN TEL2 HOMOLOG"/>
    <property type="match status" value="1"/>
</dbReference>
<sequence>MGFCSSYSEVQKFESSAVVARNQDTADPLDQSHFLQFVADNVDHNIDTINGNKTFHGMGIISCTTLGIMKSPKEIPRVQLTTDELISAGHINVFHYNSDQLGNSFTSLRFQKVQELDILIKVLWPLKSPVPGWSGLMQMVCTGNNPGLSNVTFLPMIDVNPSYMSCVYSTLKFVSKEASYHNRTPVINFDQPLYLKALMITCGEECKNVVVRLSGFNTEMSFL</sequence>
<dbReference type="AlphaFoldDB" id="A0A6J8CII2"/>
<reference evidence="1 2" key="1">
    <citation type="submission" date="2020-06" db="EMBL/GenBank/DDBJ databases">
        <authorList>
            <person name="Li R."/>
            <person name="Bekaert M."/>
        </authorList>
    </citation>
    <scope>NUCLEOTIDE SEQUENCE [LARGE SCALE GENOMIC DNA]</scope>
    <source>
        <strain evidence="2">wild</strain>
    </source>
</reference>
<name>A0A6J8CII2_MYTCO</name>
<protein>
    <submittedName>
        <fullName evidence="1">Uncharacterized protein</fullName>
    </submittedName>
</protein>
<accession>A0A6J8CII2</accession>
<dbReference type="PANTHER" id="PTHR46704">
    <property type="entry name" value="CXC DOMAIN-CONTAINING PROTEIN-RELATED"/>
    <property type="match status" value="1"/>
</dbReference>